<feature type="compositionally biased region" description="Basic and acidic residues" evidence="15">
    <location>
        <begin position="521"/>
        <end position="532"/>
    </location>
</feature>
<dbReference type="GO" id="GO:0016042">
    <property type="term" value="P:lipid catabolic process"/>
    <property type="evidence" value="ECO:0007669"/>
    <property type="project" value="UniProtKB-KW"/>
</dbReference>
<dbReference type="PANTHER" id="PTHR10336">
    <property type="entry name" value="PHOSPHOINOSITIDE-SPECIFIC PHOSPHOLIPASE C FAMILY PROTEIN"/>
    <property type="match status" value="1"/>
</dbReference>
<dbReference type="GeneID" id="100899220"/>
<keyword evidence="10" id="KW-1015">Disulfide bond</keyword>
<keyword evidence="6" id="KW-0479">Metal-binding</keyword>
<evidence type="ECO:0000256" key="4">
    <source>
        <dbReference type="ARBA" id="ARBA00012368"/>
    </source>
</evidence>
<dbReference type="InterPro" id="IPR011992">
    <property type="entry name" value="EF-hand-dom_pair"/>
</dbReference>
<feature type="domain" description="C2" evidence="17">
    <location>
        <begin position="669"/>
        <end position="795"/>
    </location>
</feature>
<dbReference type="PROSITE" id="PS50007">
    <property type="entry name" value="PIPLC_X_DOMAIN"/>
    <property type="match status" value="1"/>
</dbReference>
<evidence type="ECO:0000256" key="12">
    <source>
        <dbReference type="ARBA" id="ARBA00023239"/>
    </source>
</evidence>
<proteinExistence type="predicted"/>
<dbReference type="Pfam" id="PF00168">
    <property type="entry name" value="C2"/>
    <property type="match status" value="1"/>
</dbReference>
<evidence type="ECO:0000256" key="11">
    <source>
        <dbReference type="ARBA" id="ARBA00023224"/>
    </source>
</evidence>
<evidence type="ECO:0000259" key="16">
    <source>
        <dbReference type="PROSITE" id="PS50003"/>
    </source>
</evidence>
<evidence type="ECO:0000259" key="18">
    <source>
        <dbReference type="PROSITE" id="PS50008"/>
    </source>
</evidence>
<dbReference type="Gene3D" id="1.10.238.10">
    <property type="entry name" value="EF-hand"/>
    <property type="match status" value="2"/>
</dbReference>
<gene>
    <name evidence="21" type="primary">LOC100899220</name>
</gene>
<dbReference type="Pfam" id="PF16457">
    <property type="entry name" value="PH_12"/>
    <property type="match status" value="1"/>
</dbReference>
<feature type="region of interest" description="Disordered" evidence="15">
    <location>
        <begin position="487"/>
        <end position="543"/>
    </location>
</feature>
<organism evidence="20 21">
    <name type="scientific">Galendromus occidentalis</name>
    <name type="common">western predatory mite</name>
    <dbReference type="NCBI Taxonomy" id="34638"/>
    <lineage>
        <taxon>Eukaryota</taxon>
        <taxon>Metazoa</taxon>
        <taxon>Ecdysozoa</taxon>
        <taxon>Arthropoda</taxon>
        <taxon>Chelicerata</taxon>
        <taxon>Arachnida</taxon>
        <taxon>Acari</taxon>
        <taxon>Parasitiformes</taxon>
        <taxon>Mesostigmata</taxon>
        <taxon>Gamasina</taxon>
        <taxon>Phytoseioidea</taxon>
        <taxon>Phytoseiidae</taxon>
        <taxon>Typhlodrominae</taxon>
        <taxon>Galendromus</taxon>
    </lineage>
</organism>
<sequence>MSESAEFAELLAALENGTVLRKVISPSKIVSRRFFLDPKHEYLAYFPSRKGVFCSADAPLYAIRDISEVRRGFSTDTFHRLDENSQQRRSIRNGLIRDELCFSVVLNTSNTTLDLIARTKETADAWQRVLSHLVAAYRSAERQEAFDSWIKAQFARADVNGNGVLNFPECVELLKQMNKAAPKKVIRKLFEAANKNRLPIDGEDVLDKNEFVLFYNSLLNRPEIVEIFDKYKAKGTELMGAEELQRFLRREQSEQCSVNECQQIIQTLSESTHEDWGSDGHLTVRGFEAFLLSDRQDIFDHRHHSVCQDMTRPLNEYFIASSHNTYLLNHQLVGASSVEGYIKAMKRGCRCLELDVWDGQNSEPVVFHGYTLTTKILLKDVLEAISTYAFQSSPYPVILSIENHCTQEQQRKMASYFRSYLGEYYCGDLVDDLSELPSPEQLKYKILIKCKKLETTKELPELREEQEFAQTLSVNDAEALGYVSDSSEVSEHFGSGSSNEGDDGKKDADVSYEKVVASSSREVKGEHKEKNSRLRRSLRRSSGRGKLNLTQELSDCVNYIIATPFHSLEETQTWRPNQMTSFSESKCLKMLNGGERKNFMKYTQKHLARIYPKGSRTSSTNYNPIPFFNSGCQIVALNYQTPDSSMFYNIAKFAQNGNCGYVLKPRILRNDLDSFDFDEPPLSLCRTVTIKIISGQHIPKPDESLEGEVVDPYVLVKIVGHPKDRACAETEFVRNNGFNPNWNRTFEFIVEVPDLAFLVFIVKDDSRTGKNLKLGKYAVPLTAVRTGYRHVHLRNPWFEKIVPASLFVHIDIRRSSNYQTL</sequence>
<dbReference type="GO" id="GO:0016829">
    <property type="term" value="F:lyase activity"/>
    <property type="evidence" value="ECO:0007669"/>
    <property type="project" value="UniProtKB-KW"/>
</dbReference>
<dbReference type="SMART" id="SM00149">
    <property type="entry name" value="PLCYc"/>
    <property type="match status" value="1"/>
</dbReference>
<reference evidence="21" key="1">
    <citation type="submission" date="2025-08" db="UniProtKB">
        <authorList>
            <consortium name="RefSeq"/>
        </authorList>
    </citation>
    <scope>IDENTIFICATION</scope>
</reference>
<dbReference type="InterPro" id="IPR000909">
    <property type="entry name" value="PLipase_C_PInositol-sp_X_dom"/>
</dbReference>
<protein>
    <recommendedName>
        <fullName evidence="4 14">Phosphoinositide phospholipase C</fullName>
        <ecNumber evidence="4 14">3.1.4.11</ecNumber>
    </recommendedName>
</protein>
<dbReference type="Gene3D" id="2.30.29.30">
    <property type="entry name" value="Pleckstrin-homology domain (PH domain)/Phosphotyrosine-binding domain (PTB)"/>
    <property type="match status" value="1"/>
</dbReference>
<dbReference type="InterPro" id="IPR015359">
    <property type="entry name" value="PLC_EF-hand-like"/>
</dbReference>
<evidence type="ECO:0000256" key="14">
    <source>
        <dbReference type="RuleBase" id="RU361133"/>
    </source>
</evidence>
<dbReference type="GO" id="GO:0005509">
    <property type="term" value="F:calcium ion binding"/>
    <property type="evidence" value="ECO:0007669"/>
    <property type="project" value="InterPro"/>
</dbReference>
<feature type="compositionally biased region" description="Basic residues" evidence="15">
    <location>
        <begin position="533"/>
        <end position="543"/>
    </location>
</feature>
<keyword evidence="8 14" id="KW-0442">Lipid degradation</keyword>
<dbReference type="InterPro" id="IPR035892">
    <property type="entry name" value="C2_domain_sf"/>
</dbReference>
<dbReference type="SUPFAM" id="SSF47473">
    <property type="entry name" value="EF-hand"/>
    <property type="match status" value="1"/>
</dbReference>
<dbReference type="GO" id="GO:0005886">
    <property type="term" value="C:plasma membrane"/>
    <property type="evidence" value="ECO:0007669"/>
    <property type="project" value="TreeGrafter"/>
</dbReference>
<evidence type="ECO:0000256" key="15">
    <source>
        <dbReference type="SAM" id="MobiDB-lite"/>
    </source>
</evidence>
<dbReference type="RefSeq" id="XP_018494709.1">
    <property type="nucleotide sequence ID" value="XM_018639193.1"/>
</dbReference>
<dbReference type="InterPro" id="IPR001192">
    <property type="entry name" value="PI-PLC_fam"/>
</dbReference>
<evidence type="ECO:0000256" key="1">
    <source>
        <dbReference type="ARBA" id="ARBA00000110"/>
    </source>
</evidence>
<dbReference type="InterPro" id="IPR001711">
    <property type="entry name" value="PLipase_C_Pinositol-sp_Y"/>
</dbReference>
<evidence type="ECO:0000256" key="13">
    <source>
        <dbReference type="ARBA" id="ARBA00023674"/>
    </source>
</evidence>
<feature type="domain" description="PI-PLC Y-box" evidence="18">
    <location>
        <begin position="553"/>
        <end position="669"/>
    </location>
</feature>
<dbReference type="AlphaFoldDB" id="A0AAJ7P9L2"/>
<dbReference type="KEGG" id="goe:100899220"/>
<keyword evidence="20" id="KW-1185">Reference proteome</keyword>
<dbReference type="Pfam" id="PF09279">
    <property type="entry name" value="EF-hand_like"/>
    <property type="match status" value="1"/>
</dbReference>
<dbReference type="GO" id="GO:0005737">
    <property type="term" value="C:cytoplasm"/>
    <property type="evidence" value="ECO:0007669"/>
    <property type="project" value="UniProtKB-SubCell"/>
</dbReference>
<evidence type="ECO:0000313" key="20">
    <source>
        <dbReference type="Proteomes" id="UP000694867"/>
    </source>
</evidence>
<evidence type="ECO:0000256" key="2">
    <source>
        <dbReference type="ARBA" id="ARBA00001913"/>
    </source>
</evidence>
<evidence type="ECO:0000259" key="17">
    <source>
        <dbReference type="PROSITE" id="PS50004"/>
    </source>
</evidence>
<dbReference type="PROSITE" id="PS50003">
    <property type="entry name" value="PH_DOMAIN"/>
    <property type="match status" value="1"/>
</dbReference>
<comment type="catalytic activity">
    <reaction evidence="13">
        <text>a 1,2-diacyl-sn-glycero-3-phospho-(1D-myo-inositol-4,5-bisphosphate) + H2O = 1D-myo-inositol 1,4,5-trisphosphate + a 1,2-diacyl-sn-glycerol + H(+)</text>
        <dbReference type="Rhea" id="RHEA:33179"/>
        <dbReference type="ChEBI" id="CHEBI:15377"/>
        <dbReference type="ChEBI" id="CHEBI:15378"/>
        <dbReference type="ChEBI" id="CHEBI:17815"/>
        <dbReference type="ChEBI" id="CHEBI:58456"/>
        <dbReference type="ChEBI" id="CHEBI:203600"/>
        <dbReference type="EC" id="3.1.4.11"/>
    </reaction>
    <physiologicalReaction direction="left-to-right" evidence="13">
        <dbReference type="Rhea" id="RHEA:33180"/>
    </physiologicalReaction>
</comment>
<dbReference type="SUPFAM" id="SSF50729">
    <property type="entry name" value="PH domain-like"/>
    <property type="match status" value="1"/>
</dbReference>
<evidence type="ECO:0000256" key="6">
    <source>
        <dbReference type="ARBA" id="ARBA00022723"/>
    </source>
</evidence>
<evidence type="ECO:0000256" key="10">
    <source>
        <dbReference type="ARBA" id="ARBA00023157"/>
    </source>
</evidence>
<dbReference type="PROSITE" id="PS50008">
    <property type="entry name" value="PIPLC_Y_DOMAIN"/>
    <property type="match status" value="1"/>
</dbReference>
<accession>A0AAJ7P9L2</accession>
<comment type="catalytic activity">
    <reaction evidence="1">
        <text>an N-(acyl)-sphingosylphosphoethanolamine = an N-(acyl)-sphingosyl-1,3-cyclic phosphate + ethanolamine</text>
        <dbReference type="Rhea" id="RHEA:60648"/>
        <dbReference type="ChEBI" id="CHEBI:57603"/>
        <dbReference type="ChEBI" id="CHEBI:143891"/>
        <dbReference type="ChEBI" id="CHEBI:143892"/>
    </reaction>
</comment>
<evidence type="ECO:0000259" key="19">
    <source>
        <dbReference type="PROSITE" id="PS50222"/>
    </source>
</evidence>
<name>A0AAJ7P9L2_9ACAR</name>
<comment type="subcellular location">
    <subcellularLocation>
        <location evidence="3">Cytoplasm</location>
    </subcellularLocation>
</comment>
<comment type="cofactor">
    <cofactor evidence="2">
        <name>Ca(2+)</name>
        <dbReference type="ChEBI" id="CHEBI:29108"/>
    </cofactor>
</comment>
<dbReference type="InterPro" id="IPR001849">
    <property type="entry name" value="PH_domain"/>
</dbReference>
<dbReference type="SUPFAM" id="SSF51695">
    <property type="entry name" value="PLC-like phosphodiesterases"/>
    <property type="match status" value="1"/>
</dbReference>
<dbReference type="Gene3D" id="2.60.40.150">
    <property type="entry name" value="C2 domain"/>
    <property type="match status" value="1"/>
</dbReference>
<dbReference type="PRINTS" id="PR00390">
    <property type="entry name" value="PHPHLIPASEC"/>
</dbReference>
<dbReference type="Proteomes" id="UP000694867">
    <property type="component" value="Unplaced"/>
</dbReference>
<dbReference type="InterPro" id="IPR011993">
    <property type="entry name" value="PH-like_dom_sf"/>
</dbReference>
<dbReference type="PROSITE" id="PS50004">
    <property type="entry name" value="C2"/>
    <property type="match status" value="1"/>
</dbReference>
<dbReference type="EC" id="3.1.4.11" evidence="4 14"/>
<dbReference type="SUPFAM" id="SSF49562">
    <property type="entry name" value="C2 domain (Calcium/lipid-binding domain, CaLB)"/>
    <property type="match status" value="1"/>
</dbReference>
<evidence type="ECO:0000256" key="5">
    <source>
        <dbReference type="ARBA" id="ARBA00022490"/>
    </source>
</evidence>
<dbReference type="PANTHER" id="PTHR10336:SF209">
    <property type="entry name" value="PHOSPHOINOSITIDE PHOSPHOLIPASE C"/>
    <property type="match status" value="1"/>
</dbReference>
<feature type="compositionally biased region" description="Basic and acidic residues" evidence="15">
    <location>
        <begin position="502"/>
        <end position="512"/>
    </location>
</feature>
<feature type="domain" description="EF-hand" evidence="19">
    <location>
        <begin position="145"/>
        <end position="180"/>
    </location>
</feature>
<evidence type="ECO:0000256" key="3">
    <source>
        <dbReference type="ARBA" id="ARBA00004496"/>
    </source>
</evidence>
<dbReference type="InterPro" id="IPR017946">
    <property type="entry name" value="PLC-like_Pdiesterase_TIM-brl"/>
</dbReference>
<evidence type="ECO:0000313" key="21">
    <source>
        <dbReference type="RefSeq" id="XP_018494709.1"/>
    </source>
</evidence>
<dbReference type="Pfam" id="PF00387">
    <property type="entry name" value="PI-PLC-Y"/>
    <property type="match status" value="1"/>
</dbReference>
<dbReference type="GO" id="GO:0004435">
    <property type="term" value="F:phosphatidylinositol-4,5-bisphosphate phospholipase C activity"/>
    <property type="evidence" value="ECO:0007669"/>
    <property type="project" value="UniProtKB-EC"/>
</dbReference>
<evidence type="ECO:0000256" key="7">
    <source>
        <dbReference type="ARBA" id="ARBA00022842"/>
    </source>
</evidence>
<dbReference type="Pfam" id="PF00388">
    <property type="entry name" value="PI-PLC-X"/>
    <property type="match status" value="1"/>
</dbReference>
<evidence type="ECO:0000256" key="8">
    <source>
        <dbReference type="ARBA" id="ARBA00022963"/>
    </source>
</evidence>
<dbReference type="InterPro" id="IPR002048">
    <property type="entry name" value="EF_hand_dom"/>
</dbReference>
<evidence type="ECO:0000256" key="9">
    <source>
        <dbReference type="ARBA" id="ARBA00023098"/>
    </source>
</evidence>
<dbReference type="CDD" id="cd16202">
    <property type="entry name" value="EFh_PI-PLCdelta"/>
    <property type="match status" value="1"/>
</dbReference>
<keyword evidence="12" id="KW-0456">Lyase</keyword>
<dbReference type="FunFam" id="1.10.238.10:FF:000005">
    <property type="entry name" value="Phosphoinositide phospholipase C"/>
    <property type="match status" value="1"/>
</dbReference>
<dbReference type="Gene3D" id="3.20.20.190">
    <property type="entry name" value="Phosphatidylinositol (PI) phosphodiesterase"/>
    <property type="match status" value="1"/>
</dbReference>
<keyword evidence="5" id="KW-0963">Cytoplasm</keyword>
<dbReference type="PROSITE" id="PS50222">
    <property type="entry name" value="EF_HAND_2"/>
    <property type="match status" value="1"/>
</dbReference>
<keyword evidence="11" id="KW-0807">Transducer</keyword>
<keyword evidence="9 14" id="KW-0443">Lipid metabolism</keyword>
<feature type="domain" description="PH" evidence="16">
    <location>
        <begin position="12"/>
        <end position="135"/>
    </location>
</feature>
<dbReference type="CDD" id="cd00275">
    <property type="entry name" value="C2_PLC_like"/>
    <property type="match status" value="1"/>
</dbReference>
<dbReference type="SMART" id="SM00239">
    <property type="entry name" value="C2"/>
    <property type="match status" value="1"/>
</dbReference>
<dbReference type="GO" id="GO:0035556">
    <property type="term" value="P:intracellular signal transduction"/>
    <property type="evidence" value="ECO:0007669"/>
    <property type="project" value="InterPro"/>
</dbReference>
<dbReference type="InterPro" id="IPR000008">
    <property type="entry name" value="C2_dom"/>
</dbReference>
<keyword evidence="7" id="KW-0460">Magnesium</keyword>
<dbReference type="SMART" id="SM00148">
    <property type="entry name" value="PLCXc"/>
    <property type="match status" value="1"/>
</dbReference>
<keyword evidence="14" id="KW-0378">Hydrolase</keyword>